<evidence type="ECO:0000313" key="2">
    <source>
        <dbReference type="Proteomes" id="UP001159363"/>
    </source>
</evidence>
<comment type="caution">
    <text evidence="1">The sequence shown here is derived from an EMBL/GenBank/DDBJ whole genome shotgun (WGS) entry which is preliminary data.</text>
</comment>
<evidence type="ECO:0000313" key="1">
    <source>
        <dbReference type="EMBL" id="KAJ8885757.1"/>
    </source>
</evidence>
<proteinExistence type="predicted"/>
<sequence>MPIASTTDICKMYCQIQIHPHETGSLVHTVPPLYRRKCEPSKVLLRDVFAEDSYSGQLCIRGFVNEVGACIFASVRRF</sequence>
<gene>
    <name evidence="1" type="ORF">PR048_011957</name>
</gene>
<accession>A0ABQ9HND3</accession>
<protein>
    <submittedName>
        <fullName evidence="1">Uncharacterized protein</fullName>
    </submittedName>
</protein>
<keyword evidence="2" id="KW-1185">Reference proteome</keyword>
<name>A0ABQ9HND3_9NEOP</name>
<reference evidence="1 2" key="1">
    <citation type="submission" date="2023-02" db="EMBL/GenBank/DDBJ databases">
        <title>LHISI_Scaffold_Assembly.</title>
        <authorList>
            <person name="Stuart O.P."/>
            <person name="Cleave R."/>
            <person name="Magrath M.J.L."/>
            <person name="Mikheyev A.S."/>
        </authorList>
    </citation>
    <scope>NUCLEOTIDE SEQUENCE [LARGE SCALE GENOMIC DNA]</scope>
    <source>
        <strain evidence="1">Daus_M_001</strain>
        <tissue evidence="1">Leg muscle</tissue>
    </source>
</reference>
<dbReference type="Proteomes" id="UP001159363">
    <property type="component" value="Chromosome X"/>
</dbReference>
<organism evidence="1 2">
    <name type="scientific">Dryococelus australis</name>
    <dbReference type="NCBI Taxonomy" id="614101"/>
    <lineage>
        <taxon>Eukaryota</taxon>
        <taxon>Metazoa</taxon>
        <taxon>Ecdysozoa</taxon>
        <taxon>Arthropoda</taxon>
        <taxon>Hexapoda</taxon>
        <taxon>Insecta</taxon>
        <taxon>Pterygota</taxon>
        <taxon>Neoptera</taxon>
        <taxon>Polyneoptera</taxon>
        <taxon>Phasmatodea</taxon>
        <taxon>Verophasmatodea</taxon>
        <taxon>Anareolatae</taxon>
        <taxon>Phasmatidae</taxon>
        <taxon>Eurycanthinae</taxon>
        <taxon>Dryococelus</taxon>
    </lineage>
</organism>
<dbReference type="EMBL" id="JARBHB010000004">
    <property type="protein sequence ID" value="KAJ8885757.1"/>
    <property type="molecule type" value="Genomic_DNA"/>
</dbReference>